<evidence type="ECO:0000313" key="2">
    <source>
        <dbReference type="Proteomes" id="UP000470470"/>
    </source>
</evidence>
<organism evidence="1 2">
    <name type="scientific">Goekera deserti</name>
    <dbReference type="NCBI Taxonomy" id="2497753"/>
    <lineage>
        <taxon>Bacteria</taxon>
        <taxon>Bacillati</taxon>
        <taxon>Actinomycetota</taxon>
        <taxon>Actinomycetes</taxon>
        <taxon>Geodermatophilales</taxon>
        <taxon>Geodermatophilaceae</taxon>
        <taxon>Goekera</taxon>
    </lineage>
</organism>
<reference evidence="1 2" key="1">
    <citation type="submission" date="2020-02" db="EMBL/GenBank/DDBJ databases">
        <title>The whole genome sequence of CPCC 205119.</title>
        <authorList>
            <person name="Jiang Z."/>
        </authorList>
    </citation>
    <scope>NUCLEOTIDE SEQUENCE [LARGE SCALE GENOMIC DNA]</scope>
    <source>
        <strain evidence="1 2">CPCC 205119</strain>
    </source>
</reference>
<sequence length="84" mass="9161">MVTRVKTTIDIADALFAEAKAEAERRGTSLRSLVEDGLRQLLDRRSQDEPFVLQDLSVGGRGIRAEYLAGGHDAFLDAAYGPGR</sequence>
<proteinExistence type="predicted"/>
<name>A0A7K3WJ15_9ACTN</name>
<evidence type="ECO:0000313" key="1">
    <source>
        <dbReference type="EMBL" id="NEL55710.1"/>
    </source>
</evidence>
<protein>
    <submittedName>
        <fullName evidence="1">DUF2191 domain-containing protein</fullName>
    </submittedName>
</protein>
<comment type="caution">
    <text evidence="1">The sequence shown here is derived from an EMBL/GenBank/DDBJ whole genome shotgun (WGS) entry which is preliminary data.</text>
</comment>
<dbReference type="Proteomes" id="UP000470470">
    <property type="component" value="Unassembled WGS sequence"/>
</dbReference>
<keyword evidence="2" id="KW-1185">Reference proteome</keyword>
<dbReference type="EMBL" id="JAAGWK010000025">
    <property type="protein sequence ID" value="NEL55710.1"/>
    <property type="molecule type" value="Genomic_DNA"/>
</dbReference>
<dbReference type="AlphaFoldDB" id="A0A7K3WJ15"/>
<gene>
    <name evidence="1" type="ORF">G1H19_17145</name>
</gene>
<accession>A0A7K3WJ15</accession>